<evidence type="ECO:0000256" key="1">
    <source>
        <dbReference type="ARBA" id="ARBA00009580"/>
    </source>
</evidence>
<keyword evidence="5" id="KW-1185">Reference proteome</keyword>
<organism evidence="4 5">
    <name type="scientific">Rhizobium gallicum bv. gallicum R602sp</name>
    <dbReference type="NCBI Taxonomy" id="1041138"/>
    <lineage>
        <taxon>Bacteria</taxon>
        <taxon>Pseudomonadati</taxon>
        <taxon>Pseudomonadota</taxon>
        <taxon>Alphaproteobacteria</taxon>
        <taxon>Hyphomicrobiales</taxon>
        <taxon>Rhizobiaceae</taxon>
        <taxon>Rhizobium/Agrobacterium group</taxon>
        <taxon>Rhizobium</taxon>
    </lineage>
</organism>
<protein>
    <submittedName>
        <fullName evidence="4">Protein-tyrosine phosphatase protein</fullName>
    </submittedName>
</protein>
<dbReference type="Gene3D" id="3.90.190.10">
    <property type="entry name" value="Protein tyrosine phosphatase superfamily"/>
    <property type="match status" value="1"/>
</dbReference>
<dbReference type="SUPFAM" id="SSF52799">
    <property type="entry name" value="(Phosphotyrosine protein) phosphatases II"/>
    <property type="match status" value="1"/>
</dbReference>
<reference evidence="4 5" key="1">
    <citation type="submission" date="2013-11" db="EMBL/GenBank/DDBJ databases">
        <title>Complete genome sequence of Rhizobium gallicum bv. gallicum R602.</title>
        <authorList>
            <person name="Bustos P."/>
            <person name="Santamaria R.I."/>
            <person name="Lozano L."/>
            <person name="Acosta J.L."/>
            <person name="Ormeno-Orrillo E."/>
            <person name="Rogel M.A."/>
            <person name="Romero D."/>
            <person name="Cevallos M.A."/>
            <person name="Martinez-Romero E."/>
            <person name="Gonzalez V."/>
        </authorList>
    </citation>
    <scope>NUCLEOTIDE SEQUENCE [LARGE SCALE GENOMIC DNA]</scope>
    <source>
        <strain evidence="4 5">R602</strain>
    </source>
</reference>
<evidence type="ECO:0000313" key="5">
    <source>
        <dbReference type="Proteomes" id="UP000031368"/>
    </source>
</evidence>
<dbReference type="AlphaFoldDB" id="A0A0B4X3H5"/>
<dbReference type="RefSeq" id="WP_039844744.1">
    <property type="nucleotide sequence ID" value="NZ_CP006877.1"/>
</dbReference>
<dbReference type="InterPro" id="IPR000387">
    <property type="entry name" value="Tyr_Pase_dom"/>
</dbReference>
<gene>
    <name evidence="4" type="ORF">RGR602_CH01734</name>
</gene>
<feature type="transmembrane region" description="Helical" evidence="2">
    <location>
        <begin position="12"/>
        <end position="30"/>
    </location>
</feature>
<dbReference type="KEGG" id="rga:RGR602_CH01734"/>
<comment type="similarity">
    <text evidence="1">Belongs to the protein-tyrosine phosphatase family.</text>
</comment>
<dbReference type="PANTHER" id="PTHR31126">
    <property type="entry name" value="TYROSINE-PROTEIN PHOSPHATASE"/>
    <property type="match status" value="1"/>
</dbReference>
<dbReference type="InterPro" id="IPR029021">
    <property type="entry name" value="Prot-tyrosine_phosphatase-like"/>
</dbReference>
<dbReference type="Proteomes" id="UP000031368">
    <property type="component" value="Chromosome"/>
</dbReference>
<proteinExistence type="inferred from homology"/>
<dbReference type="PANTHER" id="PTHR31126:SF72">
    <property type="entry name" value="DUAL SPECIFICITY PROTEIN PHOSPHATASE TPBA"/>
    <property type="match status" value="1"/>
</dbReference>
<dbReference type="EMBL" id="CP006877">
    <property type="protein sequence ID" value="AJD41072.1"/>
    <property type="molecule type" value="Genomic_DNA"/>
</dbReference>
<dbReference type="PROSITE" id="PS00383">
    <property type="entry name" value="TYR_PHOSPHATASE_1"/>
    <property type="match status" value="1"/>
</dbReference>
<sequence length="191" mass="21113">MTTKFLPRYGKAALRLFCLFLLTAGGYFLYLQATDNFATVVAGEVYRSSQPSAQSITELEKQYGIKTILNLRGKADSSKWYADEVQQAKALNIVHINFKMSAGRELSSERAKDLIAIMRDAPKPLLIHCRAGADRTGLASALYLAAVAGKDEEAAEGQLSLLYGHLPFPFSRAFAMDRTFEKLETFVFGNS</sequence>
<dbReference type="InterPro" id="IPR026893">
    <property type="entry name" value="Tyr/Ser_Pase_IphP-type"/>
</dbReference>
<keyword evidence="2" id="KW-0812">Transmembrane</keyword>
<dbReference type="GO" id="GO:0004721">
    <property type="term" value="F:phosphoprotein phosphatase activity"/>
    <property type="evidence" value="ECO:0007669"/>
    <property type="project" value="InterPro"/>
</dbReference>
<evidence type="ECO:0000259" key="3">
    <source>
        <dbReference type="PROSITE" id="PS50056"/>
    </source>
</evidence>
<dbReference type="Pfam" id="PF13350">
    <property type="entry name" value="Y_phosphatase3"/>
    <property type="match status" value="1"/>
</dbReference>
<dbReference type="HOGENOM" id="CLU_097154_0_0_5"/>
<evidence type="ECO:0000313" key="4">
    <source>
        <dbReference type="EMBL" id="AJD41072.1"/>
    </source>
</evidence>
<name>A0A0B4X3H5_9HYPH</name>
<evidence type="ECO:0000256" key="2">
    <source>
        <dbReference type="SAM" id="Phobius"/>
    </source>
</evidence>
<accession>A0A0B4X3H5</accession>
<keyword evidence="2" id="KW-0472">Membrane</keyword>
<feature type="domain" description="Tyrosine specific protein phosphatases" evidence="3">
    <location>
        <begin position="112"/>
        <end position="144"/>
    </location>
</feature>
<keyword evidence="2" id="KW-1133">Transmembrane helix</keyword>
<dbReference type="InterPro" id="IPR016130">
    <property type="entry name" value="Tyr_Pase_AS"/>
</dbReference>
<dbReference type="CDD" id="cd14529">
    <property type="entry name" value="TpbA-like"/>
    <property type="match status" value="1"/>
</dbReference>
<dbReference type="PROSITE" id="PS50056">
    <property type="entry name" value="TYR_PHOSPHATASE_2"/>
    <property type="match status" value="1"/>
</dbReference>